<dbReference type="InterPro" id="IPR006703">
    <property type="entry name" value="G_AIG1"/>
</dbReference>
<evidence type="ECO:0000313" key="4">
    <source>
        <dbReference type="EMBL" id="CAE4578301.1"/>
    </source>
</evidence>
<dbReference type="PANTHER" id="PTHR10903">
    <property type="entry name" value="GTPASE, IMAP FAMILY MEMBER-RELATED"/>
    <property type="match status" value="1"/>
</dbReference>
<dbReference type="SUPFAM" id="SSF52540">
    <property type="entry name" value="P-loop containing nucleoside triphosphate hydrolases"/>
    <property type="match status" value="1"/>
</dbReference>
<keyword evidence="2" id="KW-0342">GTP-binding</keyword>
<protein>
    <recommendedName>
        <fullName evidence="3">AIG1-type G domain-containing protein</fullName>
    </recommendedName>
</protein>
<dbReference type="GO" id="GO:0005525">
    <property type="term" value="F:GTP binding"/>
    <property type="evidence" value="ECO:0007669"/>
    <property type="project" value="UniProtKB-KW"/>
</dbReference>
<proteinExistence type="predicted"/>
<dbReference type="InterPro" id="IPR045058">
    <property type="entry name" value="GIMA/IAN/Toc"/>
</dbReference>
<dbReference type="CDD" id="cd00882">
    <property type="entry name" value="Ras_like_GTPase"/>
    <property type="match status" value="1"/>
</dbReference>
<dbReference type="PANTHER" id="PTHR10903:SF184">
    <property type="entry name" value="GTP-BINDING PROTEIN A"/>
    <property type="match status" value="1"/>
</dbReference>
<dbReference type="Gene3D" id="3.40.50.300">
    <property type="entry name" value="P-loop containing nucleotide triphosphate hydrolases"/>
    <property type="match status" value="1"/>
</dbReference>
<evidence type="ECO:0000256" key="1">
    <source>
        <dbReference type="ARBA" id="ARBA00022741"/>
    </source>
</evidence>
<gene>
    <name evidence="4" type="ORF">AMON00008_LOCUS17636</name>
</gene>
<dbReference type="AlphaFoldDB" id="A0A7S4QBB8"/>
<dbReference type="EMBL" id="HBNR01026145">
    <property type="protein sequence ID" value="CAE4578301.1"/>
    <property type="molecule type" value="Transcribed_RNA"/>
</dbReference>
<sequence>MGSSTSVVVEEEKATWKKPHNLEVDEDLQEKQRPFIADFGKDLTLCWLAHTLQGKRVRHYFVTDGTLMMEFGDGRKVTGSVEVKPLSYKAGSYEVEKEFQFTKEVRQRMEVVCGSQNHSFCLRNSEHMCKYIITGSWVSRQVFPEGLIMSAFRSYMGGKPPVEINTLPVDLKPEVVMKTLYTGMTGFIKYRRAKTPLTEREASEAFNVVLLGPTGCGKSNLINVLYNKTVCPSVASLSSVTRNMRITQGTTTVLGRQRPVNVIDTIGFCDSEMSPSEVMASVQQHLKANFFEIDKIVLVCAGRLEAEQEAAMRQIMDWLRYSEGQNRFNFVLVYNKCDGLDETQREELLAQMCGRLKLATSSLLVSPTPCLPSTTLKGQTQNRITDLPLQVAVGFPPNASYASVTEDHLAYLDAVFHTHGGRLKVDPASGCAVL</sequence>
<reference evidence="4" key="1">
    <citation type="submission" date="2021-01" db="EMBL/GenBank/DDBJ databases">
        <authorList>
            <person name="Corre E."/>
            <person name="Pelletier E."/>
            <person name="Niang G."/>
            <person name="Scheremetjew M."/>
            <person name="Finn R."/>
            <person name="Kale V."/>
            <person name="Holt S."/>
            <person name="Cochrane G."/>
            <person name="Meng A."/>
            <person name="Brown T."/>
            <person name="Cohen L."/>
        </authorList>
    </citation>
    <scope>NUCLEOTIDE SEQUENCE</scope>
    <source>
        <strain evidence="4">CCMP3105</strain>
    </source>
</reference>
<dbReference type="Pfam" id="PF04548">
    <property type="entry name" value="AIG1"/>
    <property type="match status" value="1"/>
</dbReference>
<keyword evidence="1" id="KW-0547">Nucleotide-binding</keyword>
<dbReference type="InterPro" id="IPR027417">
    <property type="entry name" value="P-loop_NTPase"/>
</dbReference>
<name>A0A7S4QBB8_9DINO</name>
<evidence type="ECO:0000259" key="3">
    <source>
        <dbReference type="Pfam" id="PF04548"/>
    </source>
</evidence>
<evidence type="ECO:0000256" key="2">
    <source>
        <dbReference type="ARBA" id="ARBA00023134"/>
    </source>
</evidence>
<feature type="domain" description="AIG1-type G" evidence="3">
    <location>
        <begin position="207"/>
        <end position="353"/>
    </location>
</feature>
<organism evidence="4">
    <name type="scientific">Alexandrium monilatum</name>
    <dbReference type="NCBI Taxonomy" id="311494"/>
    <lineage>
        <taxon>Eukaryota</taxon>
        <taxon>Sar</taxon>
        <taxon>Alveolata</taxon>
        <taxon>Dinophyceae</taxon>
        <taxon>Gonyaulacales</taxon>
        <taxon>Pyrocystaceae</taxon>
        <taxon>Alexandrium</taxon>
    </lineage>
</organism>
<accession>A0A7S4QBB8</accession>